<keyword evidence="2" id="KW-1133">Transmembrane helix</keyword>
<evidence type="ECO:0000256" key="1">
    <source>
        <dbReference type="SAM" id="MobiDB-lite"/>
    </source>
</evidence>
<organism evidence="4 5">
    <name type="scientific">Nocardioides antri</name>
    <dbReference type="NCBI Taxonomy" id="2607659"/>
    <lineage>
        <taxon>Bacteria</taxon>
        <taxon>Bacillati</taxon>
        <taxon>Actinomycetota</taxon>
        <taxon>Actinomycetes</taxon>
        <taxon>Propionibacteriales</taxon>
        <taxon>Nocardioidaceae</taxon>
        <taxon>Nocardioides</taxon>
    </lineage>
</organism>
<name>A0A5B1MAL2_9ACTN</name>
<keyword evidence="2" id="KW-0472">Membrane</keyword>
<feature type="domain" description="DUF2510" evidence="3">
    <location>
        <begin position="8"/>
        <end position="37"/>
    </location>
</feature>
<keyword evidence="5" id="KW-1185">Reference proteome</keyword>
<proteinExistence type="predicted"/>
<keyword evidence="2" id="KW-0812">Transmembrane</keyword>
<sequence length="205" mass="21599">MTQGPMPPGWYPNPSGPGTRYWDGTSWTHEYGPPEVPGSPSGPSKSAQPRASDSRPFLDQSWWTQSRVMVIGAAALVLIGMAGSAIAIGMSMSGMTGSGGNDAEADPGPPCPDEVVDMIFDVAASKGWRPDADYDTGCCEIIRQVAEHLPRHEGSSGPATEDQILASTEPNGSLRVTIESWTNGHPDALDAVVDCRDYLVAVGVD</sequence>
<dbReference type="InterPro" id="IPR018929">
    <property type="entry name" value="DUF2510"/>
</dbReference>
<evidence type="ECO:0000313" key="4">
    <source>
        <dbReference type="EMBL" id="KAA1428760.1"/>
    </source>
</evidence>
<feature type="transmembrane region" description="Helical" evidence="2">
    <location>
        <begin position="68"/>
        <end position="88"/>
    </location>
</feature>
<reference evidence="4 5" key="2">
    <citation type="submission" date="2019-09" db="EMBL/GenBank/DDBJ databases">
        <authorList>
            <person name="Jin C."/>
        </authorList>
    </citation>
    <scope>NUCLEOTIDE SEQUENCE [LARGE SCALE GENOMIC DNA]</scope>
    <source>
        <strain evidence="4 5">BN140041</strain>
    </source>
</reference>
<reference evidence="4 5" key="1">
    <citation type="submission" date="2019-09" db="EMBL/GenBank/DDBJ databases">
        <title>Nocardioides panacisoli sp. nov., isolated from the soil of a ginseng field.</title>
        <authorList>
            <person name="Cho C."/>
        </authorList>
    </citation>
    <scope>NUCLEOTIDE SEQUENCE [LARGE SCALE GENOMIC DNA]</scope>
    <source>
        <strain evidence="4 5">BN140041</strain>
    </source>
</reference>
<dbReference type="AlphaFoldDB" id="A0A5B1MAL2"/>
<dbReference type="EMBL" id="VUJW01000001">
    <property type="protein sequence ID" value="KAA1428760.1"/>
    <property type="molecule type" value="Genomic_DNA"/>
</dbReference>
<dbReference type="RefSeq" id="WP_149748383.1">
    <property type="nucleotide sequence ID" value="NZ_VUJW01000001.1"/>
</dbReference>
<protein>
    <submittedName>
        <fullName evidence="4">DUF2510 domain-containing protein</fullName>
    </submittedName>
</protein>
<feature type="region of interest" description="Disordered" evidence="1">
    <location>
        <begin position="1"/>
        <end position="56"/>
    </location>
</feature>
<evidence type="ECO:0000256" key="2">
    <source>
        <dbReference type="SAM" id="Phobius"/>
    </source>
</evidence>
<gene>
    <name evidence="4" type="ORF">F0U47_00625</name>
</gene>
<evidence type="ECO:0000259" key="3">
    <source>
        <dbReference type="Pfam" id="PF10708"/>
    </source>
</evidence>
<feature type="compositionally biased region" description="Pro residues" evidence="1">
    <location>
        <begin position="1"/>
        <end position="15"/>
    </location>
</feature>
<evidence type="ECO:0000313" key="5">
    <source>
        <dbReference type="Proteomes" id="UP000324351"/>
    </source>
</evidence>
<dbReference type="Pfam" id="PF10708">
    <property type="entry name" value="DUF2510"/>
    <property type="match status" value="1"/>
</dbReference>
<dbReference type="Proteomes" id="UP000324351">
    <property type="component" value="Unassembled WGS sequence"/>
</dbReference>
<accession>A0A5B1MAL2</accession>
<comment type="caution">
    <text evidence="4">The sequence shown here is derived from an EMBL/GenBank/DDBJ whole genome shotgun (WGS) entry which is preliminary data.</text>
</comment>